<accession>A0A1Y5TZN5</accession>
<keyword evidence="1" id="KW-1133">Transmembrane helix</keyword>
<dbReference type="AlphaFoldDB" id="A0A1Y5TZN5"/>
<evidence type="ECO:0000313" key="3">
    <source>
        <dbReference type="Proteomes" id="UP000193200"/>
    </source>
</evidence>
<sequence>MARYRRKSRGSYQSNYGYRSHDIGWERALQHIEEAKELSRELGGTDKDVKAYFFSIPLHQLKTILDEYEAKYGRKAREYAERTLPKWRSGQVTMSGQNASRLFELIPPRMPLEEKYKLTENLWRHVGPNSRKTLRIGLDANIEDAIEAVRDHIEKVVIHYKIPADLERRFNWLSAGDVDVKQELLNHLRQMERTFVVDGAKTQLPVMLEHLISVDGRNTHRLAQILKVGNHELEILIDKNISGVKLEDPLGDAGSITASSNFGYIWLLWLIGIAIVIILLAQ</sequence>
<feature type="transmembrane region" description="Helical" evidence="1">
    <location>
        <begin position="262"/>
        <end position="281"/>
    </location>
</feature>
<dbReference type="RefSeq" id="WP_085884799.1">
    <property type="nucleotide sequence ID" value="NZ_FWFR01000003.1"/>
</dbReference>
<organism evidence="2 3">
    <name type="scientific">Oceanibacterium hippocampi</name>
    <dbReference type="NCBI Taxonomy" id="745714"/>
    <lineage>
        <taxon>Bacteria</taxon>
        <taxon>Pseudomonadati</taxon>
        <taxon>Pseudomonadota</taxon>
        <taxon>Alphaproteobacteria</taxon>
        <taxon>Sneathiellales</taxon>
        <taxon>Sneathiellaceae</taxon>
        <taxon>Oceanibacterium</taxon>
    </lineage>
</organism>
<name>A0A1Y5TZN5_9PROT</name>
<protein>
    <submittedName>
        <fullName evidence="2">Uncharacterized protein</fullName>
    </submittedName>
</protein>
<evidence type="ECO:0000313" key="2">
    <source>
        <dbReference type="EMBL" id="SLN72318.1"/>
    </source>
</evidence>
<evidence type="ECO:0000256" key="1">
    <source>
        <dbReference type="SAM" id="Phobius"/>
    </source>
</evidence>
<dbReference type="OrthoDB" id="7850467at2"/>
<dbReference type="InParanoid" id="A0A1Y5TZN5"/>
<keyword evidence="1" id="KW-0472">Membrane</keyword>
<gene>
    <name evidence="2" type="ORF">OCH7691_03456</name>
</gene>
<keyword evidence="1" id="KW-0812">Transmembrane</keyword>
<proteinExistence type="predicted"/>
<reference evidence="2 3" key="1">
    <citation type="submission" date="2017-03" db="EMBL/GenBank/DDBJ databases">
        <authorList>
            <person name="Afonso C.L."/>
            <person name="Miller P.J."/>
            <person name="Scott M.A."/>
            <person name="Spackman E."/>
            <person name="Goraichik I."/>
            <person name="Dimitrov K.M."/>
            <person name="Suarez D.L."/>
            <person name="Swayne D.E."/>
        </authorList>
    </citation>
    <scope>NUCLEOTIDE SEQUENCE [LARGE SCALE GENOMIC DNA]</scope>
    <source>
        <strain evidence="2 3">CECT 7691</strain>
    </source>
</reference>
<dbReference type="EMBL" id="FWFR01000003">
    <property type="protein sequence ID" value="SLN72318.1"/>
    <property type="molecule type" value="Genomic_DNA"/>
</dbReference>
<keyword evidence="3" id="KW-1185">Reference proteome</keyword>
<dbReference type="Proteomes" id="UP000193200">
    <property type="component" value="Unassembled WGS sequence"/>
</dbReference>